<feature type="region of interest" description="Disordered" evidence="1">
    <location>
        <begin position="1"/>
        <end position="35"/>
    </location>
</feature>
<evidence type="ECO:0000256" key="1">
    <source>
        <dbReference type="SAM" id="MobiDB-lite"/>
    </source>
</evidence>
<feature type="region of interest" description="Disordered" evidence="1">
    <location>
        <begin position="296"/>
        <end position="322"/>
    </location>
</feature>
<protein>
    <submittedName>
        <fullName evidence="2">Uncharacterized protein</fullName>
    </submittedName>
</protein>
<accession>M0EAV5</accession>
<feature type="compositionally biased region" description="Polar residues" evidence="1">
    <location>
        <begin position="17"/>
        <end position="26"/>
    </location>
</feature>
<gene>
    <name evidence="2" type="ORF">C464_12875</name>
</gene>
<organism evidence="2 3">
    <name type="scientific">Halorubrum coriense DSM 10284</name>
    <dbReference type="NCBI Taxonomy" id="1227466"/>
    <lineage>
        <taxon>Archaea</taxon>
        <taxon>Methanobacteriati</taxon>
        <taxon>Methanobacteriota</taxon>
        <taxon>Stenosarchaea group</taxon>
        <taxon>Halobacteria</taxon>
        <taxon>Halobacteriales</taxon>
        <taxon>Haloferacaceae</taxon>
        <taxon>Halorubrum</taxon>
    </lineage>
</organism>
<proteinExistence type="predicted"/>
<dbReference type="Proteomes" id="UP000011509">
    <property type="component" value="Unassembled WGS sequence"/>
</dbReference>
<sequence>MTSSRRLATDDWETHVESSYTPTPGLSASDGRTPASDAAEVGLQLRTSIHEYAALLAGATATEPYEALTATPTMVLSETEVAGLVDFTPHYEPCRWPETSSRGAPRFIRETVHTEAAGTARESLLAGPQREMTQGGVQGEPSIGAFVDGWLSVNASSHESVTNCSPGDPHFRGHPHDATGPVVVADPEGNGSKESITNAGALIIAANRAHRADAHLLVITPTAEAADWARDVLTVPYVRRRGDAVELYTLPKSIHTTRGDVLVAPRCSEPVFWTVSDTGDRALYQGDRCLGSGPVTEPLGSYPFESPRARRQDGSLSVSTHDGDIQAEFGTDAALYDEYRVVQRPILPVQPLFCADVTVAHRVGSSLHEPPVPFQQFEETSGGRHRRHRNRALSEFLELYTHRAPGRTTAGTSTAPRFVDQLASWYDGHSTRAPIWPFVRSQMDRRRGECEITDDGALTGYAWWTPARTLSLDLAHGRAGEPAVDRSNNN</sequence>
<name>M0EAV5_9EURY</name>
<dbReference type="EMBL" id="AOJL01000055">
    <property type="protein sequence ID" value="ELZ44905.1"/>
    <property type="molecule type" value="Genomic_DNA"/>
</dbReference>
<dbReference type="PATRIC" id="fig|1227466.3.peg.2573"/>
<keyword evidence="3" id="KW-1185">Reference proteome</keyword>
<reference evidence="2 3" key="1">
    <citation type="journal article" date="2014" name="PLoS Genet.">
        <title>Phylogenetically driven sequencing of extremely halophilic archaea reveals strategies for static and dynamic osmo-response.</title>
        <authorList>
            <person name="Becker E.A."/>
            <person name="Seitzer P.M."/>
            <person name="Tritt A."/>
            <person name="Larsen D."/>
            <person name="Krusor M."/>
            <person name="Yao A.I."/>
            <person name="Wu D."/>
            <person name="Madern D."/>
            <person name="Eisen J.A."/>
            <person name="Darling A.E."/>
            <person name="Facciotti M.T."/>
        </authorList>
    </citation>
    <scope>NUCLEOTIDE SEQUENCE [LARGE SCALE GENOMIC DNA]</scope>
    <source>
        <strain evidence="2 3">DSM 10284</strain>
    </source>
</reference>
<feature type="compositionally biased region" description="Basic and acidic residues" evidence="1">
    <location>
        <begin position="7"/>
        <end position="16"/>
    </location>
</feature>
<dbReference type="AlphaFoldDB" id="M0EAV5"/>
<evidence type="ECO:0000313" key="2">
    <source>
        <dbReference type="EMBL" id="ELZ44905.1"/>
    </source>
</evidence>
<evidence type="ECO:0000313" key="3">
    <source>
        <dbReference type="Proteomes" id="UP000011509"/>
    </source>
</evidence>
<comment type="caution">
    <text evidence="2">The sequence shown here is derived from an EMBL/GenBank/DDBJ whole genome shotgun (WGS) entry which is preliminary data.</text>
</comment>